<dbReference type="Proteomes" id="UP000677054">
    <property type="component" value="Unassembled WGS sequence"/>
</dbReference>
<proteinExistence type="predicted"/>
<dbReference type="SUPFAM" id="SSF52058">
    <property type="entry name" value="L domain-like"/>
    <property type="match status" value="1"/>
</dbReference>
<organism evidence="1">
    <name type="scientific">Darwinula stevensoni</name>
    <dbReference type="NCBI Taxonomy" id="69355"/>
    <lineage>
        <taxon>Eukaryota</taxon>
        <taxon>Metazoa</taxon>
        <taxon>Ecdysozoa</taxon>
        <taxon>Arthropoda</taxon>
        <taxon>Crustacea</taxon>
        <taxon>Oligostraca</taxon>
        <taxon>Ostracoda</taxon>
        <taxon>Podocopa</taxon>
        <taxon>Podocopida</taxon>
        <taxon>Darwinulocopina</taxon>
        <taxon>Darwinuloidea</taxon>
        <taxon>Darwinulidae</taxon>
        <taxon>Darwinula</taxon>
    </lineage>
</organism>
<reference evidence="1" key="1">
    <citation type="submission" date="2020-11" db="EMBL/GenBank/DDBJ databases">
        <authorList>
            <person name="Tran Van P."/>
        </authorList>
    </citation>
    <scope>NUCLEOTIDE SEQUENCE</scope>
</reference>
<keyword evidence="2" id="KW-1185">Reference proteome</keyword>
<dbReference type="Gene3D" id="3.80.10.10">
    <property type="entry name" value="Ribonuclease Inhibitor"/>
    <property type="match status" value="1"/>
</dbReference>
<protein>
    <submittedName>
        <fullName evidence="1">Uncharacterized protein</fullName>
    </submittedName>
</protein>
<gene>
    <name evidence="1" type="ORF">DSTB1V02_LOCUS5816</name>
</gene>
<evidence type="ECO:0000313" key="1">
    <source>
        <dbReference type="EMBL" id="CAD7245950.1"/>
    </source>
</evidence>
<dbReference type="InterPro" id="IPR032675">
    <property type="entry name" value="LRR_dom_sf"/>
</dbReference>
<dbReference type="AlphaFoldDB" id="A0A7R8XH27"/>
<dbReference type="EMBL" id="CAJPEV010000999">
    <property type="protein sequence ID" value="CAG0890033.1"/>
    <property type="molecule type" value="Genomic_DNA"/>
</dbReference>
<name>A0A7R8XH27_9CRUS</name>
<evidence type="ECO:0000313" key="2">
    <source>
        <dbReference type="Proteomes" id="UP000677054"/>
    </source>
</evidence>
<accession>A0A7R8XH27</accession>
<sequence length="114" mass="12523">MSSNSIPEFPVGFFSDMGSLELLACTGCALGPTLSSKTFEFRNGAIRDIHLSWNSLSTLEVDAITGLQPNTVLYVSYNDIRELTEESFRPMLKILSLGDGYIFLGCEILLVHDA</sequence>
<dbReference type="EMBL" id="LR900516">
    <property type="protein sequence ID" value="CAD7245950.1"/>
    <property type="molecule type" value="Genomic_DNA"/>
</dbReference>